<dbReference type="Proteomes" id="UP000636110">
    <property type="component" value="Unassembled WGS sequence"/>
</dbReference>
<name>A0ABR6EVH5_9SPHI</name>
<evidence type="ECO:0000313" key="1">
    <source>
        <dbReference type="EMBL" id="MBB2149273.1"/>
    </source>
</evidence>
<accession>A0ABR6EVH5</accession>
<protein>
    <submittedName>
        <fullName evidence="1">VOC family protein</fullName>
    </submittedName>
</protein>
<proteinExistence type="predicted"/>
<dbReference type="PANTHER" id="PTHR33993">
    <property type="entry name" value="GLYOXALASE-RELATED"/>
    <property type="match status" value="1"/>
</dbReference>
<keyword evidence="2" id="KW-1185">Reference proteome</keyword>
<sequence length="136" mass="14587">MAASRNPFGWTEIYVEDMARAQKFYETVLAVKMEALPVPAGMDIEKDCEDSYEMVSFPGDMAAPGTSGALVKSAMFKPGFGGTLVYFSCEDCATEISRVVSAGGKVLNDKMSIGEYGFCGVCMDSEGNAIGFHSMK</sequence>
<dbReference type="CDD" id="cd07247">
    <property type="entry name" value="SgaA_N_like"/>
    <property type="match status" value="1"/>
</dbReference>
<evidence type="ECO:0000313" key="2">
    <source>
        <dbReference type="Proteomes" id="UP000636110"/>
    </source>
</evidence>
<dbReference type="Gene3D" id="3.10.180.10">
    <property type="entry name" value="2,3-Dihydroxybiphenyl 1,2-Dioxygenase, domain 1"/>
    <property type="match status" value="1"/>
</dbReference>
<dbReference type="EMBL" id="WNXC01000002">
    <property type="protein sequence ID" value="MBB2149273.1"/>
    <property type="molecule type" value="Genomic_DNA"/>
</dbReference>
<comment type="caution">
    <text evidence="1">The sequence shown here is derived from an EMBL/GenBank/DDBJ whole genome shotgun (WGS) entry which is preliminary data.</text>
</comment>
<dbReference type="RefSeq" id="WP_182956586.1">
    <property type="nucleotide sequence ID" value="NZ_WNXC01000002.1"/>
</dbReference>
<dbReference type="InterPro" id="IPR029068">
    <property type="entry name" value="Glyas_Bleomycin-R_OHBP_Dase"/>
</dbReference>
<organism evidence="1 2">
    <name type="scientific">Pedobacter gandavensis</name>
    <dbReference type="NCBI Taxonomy" id="2679963"/>
    <lineage>
        <taxon>Bacteria</taxon>
        <taxon>Pseudomonadati</taxon>
        <taxon>Bacteroidota</taxon>
        <taxon>Sphingobacteriia</taxon>
        <taxon>Sphingobacteriales</taxon>
        <taxon>Sphingobacteriaceae</taxon>
        <taxon>Pedobacter</taxon>
    </lineage>
</organism>
<dbReference type="SUPFAM" id="SSF54593">
    <property type="entry name" value="Glyoxalase/Bleomycin resistance protein/Dihydroxybiphenyl dioxygenase"/>
    <property type="match status" value="1"/>
</dbReference>
<reference evidence="1 2" key="1">
    <citation type="submission" date="2019-11" db="EMBL/GenBank/DDBJ databases">
        <title>Description of Pedobacter sp. LMG 31462T.</title>
        <authorList>
            <person name="Carlier A."/>
            <person name="Qi S."/>
            <person name="Vandamme P."/>
        </authorList>
    </citation>
    <scope>NUCLEOTIDE SEQUENCE [LARGE SCALE GENOMIC DNA]</scope>
    <source>
        <strain evidence="1 2">LMG 31462</strain>
    </source>
</reference>
<dbReference type="PANTHER" id="PTHR33993:SF2">
    <property type="entry name" value="VOC DOMAIN-CONTAINING PROTEIN"/>
    <property type="match status" value="1"/>
</dbReference>
<gene>
    <name evidence="1" type="ORF">GM920_10175</name>
</gene>
<dbReference type="InterPro" id="IPR052164">
    <property type="entry name" value="Anthracycline_SecMetBiosynth"/>
</dbReference>